<dbReference type="PROSITE" id="PS50902">
    <property type="entry name" value="FLAVODOXIN_LIKE"/>
    <property type="match status" value="1"/>
</dbReference>
<dbReference type="Proteomes" id="UP000010408">
    <property type="component" value="Unassembled WGS sequence"/>
</dbReference>
<organism evidence="9 10">
    <name type="scientific">Porphyromonas catoniae F0037</name>
    <dbReference type="NCBI Taxonomy" id="1127696"/>
    <lineage>
        <taxon>Bacteria</taxon>
        <taxon>Pseudomonadati</taxon>
        <taxon>Bacteroidota</taxon>
        <taxon>Bacteroidia</taxon>
        <taxon>Bacteroidales</taxon>
        <taxon>Porphyromonadaceae</taxon>
        <taxon>Porphyromonas</taxon>
    </lineage>
</organism>
<evidence type="ECO:0000256" key="6">
    <source>
        <dbReference type="ARBA" id="ARBA00022982"/>
    </source>
</evidence>
<comment type="caution">
    <text evidence="9">The sequence shown here is derived from an EMBL/GenBank/DDBJ whole genome shotgun (WGS) entry which is preliminary data.</text>
</comment>
<dbReference type="InterPro" id="IPR050619">
    <property type="entry name" value="Flavodoxin"/>
</dbReference>
<dbReference type="PATRIC" id="fig|1127696.3.peg.498"/>
<dbReference type="eggNOG" id="COG0716">
    <property type="taxonomic scope" value="Bacteria"/>
</dbReference>
<dbReference type="STRING" id="1127696.HMPREF9134_00565"/>
<keyword evidence="6 7" id="KW-0249">Electron transport</keyword>
<proteinExistence type="inferred from homology"/>
<keyword evidence="5 7" id="KW-0288">FMN</keyword>
<dbReference type="HOGENOM" id="CLU_051402_1_0_10"/>
<dbReference type="EMBL" id="AMEQ01000018">
    <property type="protein sequence ID" value="EKY02176.1"/>
    <property type="molecule type" value="Genomic_DNA"/>
</dbReference>
<comment type="function">
    <text evidence="7">Low-potential electron donor to a number of redox enzymes.</text>
</comment>
<sequence>MKKIGILYSKSTAYTAELGLHIAQLWGEGIEYVDIDTARLEDVLRYDGLILGTPTYFNGELPSVWDEFLPELEGEDLSGKKVAIYGTGDEVASPVSFADGVGLLAEYFTELGATIIGRTSTAGYTYEQSIAESEGSFLGLIIDWVNHPDLTDKRLKDWVKQIKKEFAAK</sequence>
<name>L1NFR5_9PORP</name>
<dbReference type="AlphaFoldDB" id="L1NFR5"/>
<keyword evidence="3 7" id="KW-0813">Transport</keyword>
<dbReference type="PANTHER" id="PTHR42809:SF1">
    <property type="entry name" value="FLAVODOXIN 1"/>
    <property type="match status" value="1"/>
</dbReference>
<dbReference type="Gene3D" id="3.40.50.360">
    <property type="match status" value="1"/>
</dbReference>
<evidence type="ECO:0000256" key="5">
    <source>
        <dbReference type="ARBA" id="ARBA00022643"/>
    </source>
</evidence>
<dbReference type="NCBIfam" id="NF006739">
    <property type="entry name" value="PRK09267.1-5"/>
    <property type="match status" value="1"/>
</dbReference>
<feature type="domain" description="Flavodoxin-like" evidence="8">
    <location>
        <begin position="4"/>
        <end position="163"/>
    </location>
</feature>
<dbReference type="InterPro" id="IPR029039">
    <property type="entry name" value="Flavoprotein-like_sf"/>
</dbReference>
<reference evidence="9 10" key="1">
    <citation type="submission" date="2012-05" db="EMBL/GenBank/DDBJ databases">
        <authorList>
            <person name="Weinstock G."/>
            <person name="Sodergren E."/>
            <person name="Lobos E.A."/>
            <person name="Fulton L."/>
            <person name="Fulton R."/>
            <person name="Courtney L."/>
            <person name="Fronick C."/>
            <person name="O'Laughlin M."/>
            <person name="Godfrey J."/>
            <person name="Wilson R.M."/>
            <person name="Miner T."/>
            <person name="Farmer C."/>
            <person name="Delehaunty K."/>
            <person name="Cordes M."/>
            <person name="Minx P."/>
            <person name="Tomlinson C."/>
            <person name="Chen J."/>
            <person name="Wollam A."/>
            <person name="Pepin K.H."/>
            <person name="Bhonagiri V."/>
            <person name="Zhang X."/>
            <person name="Suruliraj S."/>
            <person name="Warren W."/>
            <person name="Mitreva M."/>
            <person name="Mardis E.R."/>
            <person name="Wilson R.K."/>
        </authorList>
    </citation>
    <scope>NUCLEOTIDE SEQUENCE [LARGE SCALE GENOMIC DNA]</scope>
    <source>
        <strain evidence="9 10">F0037</strain>
    </source>
</reference>
<comment type="similarity">
    <text evidence="2 7">Belongs to the flavodoxin family.</text>
</comment>
<dbReference type="SUPFAM" id="SSF52218">
    <property type="entry name" value="Flavoproteins"/>
    <property type="match status" value="1"/>
</dbReference>
<evidence type="ECO:0000256" key="3">
    <source>
        <dbReference type="ARBA" id="ARBA00022448"/>
    </source>
</evidence>
<evidence type="ECO:0000259" key="8">
    <source>
        <dbReference type="PROSITE" id="PS50902"/>
    </source>
</evidence>
<accession>L1NFR5</accession>
<dbReference type="InterPro" id="IPR010086">
    <property type="entry name" value="Flavodoxin_lc"/>
</dbReference>
<dbReference type="Pfam" id="PF00258">
    <property type="entry name" value="Flavodoxin_1"/>
    <property type="match status" value="1"/>
</dbReference>
<dbReference type="PIRSF" id="PIRSF038996">
    <property type="entry name" value="FldA"/>
    <property type="match status" value="1"/>
</dbReference>
<evidence type="ECO:0000313" key="10">
    <source>
        <dbReference type="Proteomes" id="UP000010408"/>
    </source>
</evidence>
<dbReference type="InterPro" id="IPR008254">
    <property type="entry name" value="Flavodoxin/NO_synth"/>
</dbReference>
<evidence type="ECO:0000256" key="1">
    <source>
        <dbReference type="ARBA" id="ARBA00001917"/>
    </source>
</evidence>
<evidence type="ECO:0000256" key="4">
    <source>
        <dbReference type="ARBA" id="ARBA00022630"/>
    </source>
</evidence>
<gene>
    <name evidence="9" type="ORF">HMPREF9134_00565</name>
</gene>
<dbReference type="GO" id="GO:0010181">
    <property type="term" value="F:FMN binding"/>
    <property type="evidence" value="ECO:0007669"/>
    <property type="project" value="UniProtKB-UniRule"/>
</dbReference>
<comment type="cofactor">
    <cofactor evidence="1 7">
        <name>FMN</name>
        <dbReference type="ChEBI" id="CHEBI:58210"/>
    </cofactor>
</comment>
<evidence type="ECO:0000313" key="9">
    <source>
        <dbReference type="EMBL" id="EKY02176.1"/>
    </source>
</evidence>
<dbReference type="GO" id="GO:0009055">
    <property type="term" value="F:electron transfer activity"/>
    <property type="evidence" value="ECO:0007669"/>
    <property type="project" value="UniProtKB-UniRule"/>
</dbReference>
<dbReference type="NCBIfam" id="TIGR01752">
    <property type="entry name" value="flav_long"/>
    <property type="match status" value="1"/>
</dbReference>
<protein>
    <recommendedName>
        <fullName evidence="7">Flavodoxin</fullName>
    </recommendedName>
</protein>
<dbReference type="PANTHER" id="PTHR42809">
    <property type="entry name" value="FLAVODOXIN 2"/>
    <property type="match status" value="1"/>
</dbReference>
<dbReference type="RefSeq" id="WP_005468753.1">
    <property type="nucleotide sequence ID" value="NZ_KB291043.1"/>
</dbReference>
<keyword evidence="4 7" id="KW-0285">Flavoprotein</keyword>
<evidence type="ECO:0000256" key="2">
    <source>
        <dbReference type="ARBA" id="ARBA00005267"/>
    </source>
</evidence>
<evidence type="ECO:0000256" key="7">
    <source>
        <dbReference type="PIRNR" id="PIRNR038996"/>
    </source>
</evidence>